<proteinExistence type="predicted"/>
<dbReference type="InterPro" id="IPR036890">
    <property type="entry name" value="HATPase_C_sf"/>
</dbReference>
<dbReference type="InterPro" id="IPR023372">
    <property type="entry name" value="Rest_endonuc_II_EcoRII_N"/>
</dbReference>
<keyword evidence="3" id="KW-0808">Transferase</keyword>
<evidence type="ECO:0000256" key="3">
    <source>
        <dbReference type="ARBA" id="ARBA00022679"/>
    </source>
</evidence>
<name>A0A0E9N2X2_9BACT</name>
<dbReference type="GO" id="GO:0004673">
    <property type="term" value="F:protein histidine kinase activity"/>
    <property type="evidence" value="ECO:0007669"/>
    <property type="project" value="UniProtKB-EC"/>
</dbReference>
<reference evidence="8 9" key="1">
    <citation type="submission" date="2015-04" db="EMBL/GenBank/DDBJ databases">
        <title>Whole genome shotgun sequence of Flavihumibacter petaseus NBRC 106054.</title>
        <authorList>
            <person name="Miyazawa S."/>
            <person name="Hosoyama A."/>
            <person name="Hashimoto M."/>
            <person name="Noguchi M."/>
            <person name="Tsuchikane K."/>
            <person name="Ohji S."/>
            <person name="Yamazoe A."/>
            <person name="Ichikawa N."/>
            <person name="Kimura A."/>
            <person name="Fujita N."/>
        </authorList>
    </citation>
    <scope>NUCLEOTIDE SEQUENCE [LARGE SCALE GENOMIC DNA]</scope>
    <source>
        <strain evidence="8 9">NBRC 106054</strain>
    </source>
</reference>
<feature type="domain" description="Histidine kinase" evidence="7">
    <location>
        <begin position="722"/>
        <end position="903"/>
    </location>
</feature>
<dbReference type="Gene3D" id="3.30.565.10">
    <property type="entry name" value="Histidine kinase-like ATPase, C-terminal domain"/>
    <property type="match status" value="2"/>
</dbReference>
<evidence type="ECO:0000313" key="8">
    <source>
        <dbReference type="EMBL" id="GAO44133.1"/>
    </source>
</evidence>
<dbReference type="Pfam" id="PF02518">
    <property type="entry name" value="HATPase_c"/>
    <property type="match status" value="1"/>
</dbReference>
<dbReference type="Proteomes" id="UP000033121">
    <property type="component" value="Unassembled WGS sequence"/>
</dbReference>
<evidence type="ECO:0000256" key="6">
    <source>
        <dbReference type="ARBA" id="ARBA00022840"/>
    </source>
</evidence>
<accession>A0A0E9N2X2</accession>
<dbReference type="InterPro" id="IPR050980">
    <property type="entry name" value="2C_sensor_his_kinase"/>
</dbReference>
<dbReference type="OrthoDB" id="9816482at2"/>
<dbReference type="PANTHER" id="PTHR44936:SF10">
    <property type="entry name" value="SENSOR PROTEIN RSTB"/>
    <property type="match status" value="1"/>
</dbReference>
<dbReference type="STRING" id="1220578.FPE01S_03_01720"/>
<dbReference type="Pfam" id="PF13589">
    <property type="entry name" value="HATPase_c_3"/>
    <property type="match status" value="1"/>
</dbReference>
<keyword evidence="5 8" id="KW-0418">Kinase</keyword>
<evidence type="ECO:0000256" key="1">
    <source>
        <dbReference type="ARBA" id="ARBA00000085"/>
    </source>
</evidence>
<evidence type="ECO:0000259" key="7">
    <source>
        <dbReference type="PROSITE" id="PS50109"/>
    </source>
</evidence>
<evidence type="ECO:0000256" key="2">
    <source>
        <dbReference type="ARBA" id="ARBA00012438"/>
    </source>
</evidence>
<evidence type="ECO:0000256" key="5">
    <source>
        <dbReference type="ARBA" id="ARBA00022777"/>
    </source>
</evidence>
<dbReference type="SMART" id="SM00387">
    <property type="entry name" value="HATPase_c"/>
    <property type="match status" value="1"/>
</dbReference>
<evidence type="ECO:0000313" key="9">
    <source>
        <dbReference type="Proteomes" id="UP000033121"/>
    </source>
</evidence>
<dbReference type="InterPro" id="IPR015300">
    <property type="entry name" value="DNA-bd_pseudobarrel_sf"/>
</dbReference>
<evidence type="ECO:0000256" key="4">
    <source>
        <dbReference type="ARBA" id="ARBA00022741"/>
    </source>
</evidence>
<dbReference type="Gene3D" id="2.40.330.10">
    <property type="entry name" value="DNA-binding pseudobarrel domain"/>
    <property type="match status" value="1"/>
</dbReference>
<dbReference type="PANTHER" id="PTHR44936">
    <property type="entry name" value="SENSOR PROTEIN CREC"/>
    <property type="match status" value="1"/>
</dbReference>
<dbReference type="GO" id="GO:0005524">
    <property type="term" value="F:ATP binding"/>
    <property type="evidence" value="ECO:0007669"/>
    <property type="project" value="UniProtKB-KW"/>
</dbReference>
<keyword evidence="6" id="KW-0067">ATP-binding</keyword>
<dbReference type="AlphaFoldDB" id="A0A0E9N2X2"/>
<keyword evidence="4" id="KW-0547">Nucleotide-binding</keyword>
<sequence>MPDELSSVINSVKANKISFFKFVSANDAGTTGGHQLGIYIPKKSFPLLFDQPGKKGQNMERFVEINWFDGTVSNACFKYYGSGTRNEYRITRIGINFTENELIVIVKIDQDSYSGFRLQEEVSIDLFLKEFGIAKDNMGSLINLNSEMSIEDNYVENSPYINLDLSQNSKSIRQNEVSFKPKAHILTLLGDELIKDPVMAIYELVKNGYDADATQVEVYFNSITEIENANIIIRDNGTGITEDVLQNVWLEPGTAFRKQIDQTGKRIPIRSPIFKRIPMGEKGVGRFAVHKLGSRILLISRPSIIETDSDGTFIKKTLHDYEIILEIDWKSFTQAKYLSDVKIEYKRNTDPESFYFKNDSGTFIKISDLKEVWNRGMARNLKRNTISMISPRKVNENKFEIELNFNNNWLDRFPDISELLKQAPYKLTAHIDSSYNLIFDYEFRLSNNSTIGSRTIRNDAKYDTNIAGDIRPLFRKYFEDKGYDIVTIEYILEKVTAKPLPFGAVMLELYSYDLDSISLKDITYSPDILKRTLREQHGIKVFKDDLRVYDYGEAGNDWLGLDLKRVNNKEWFSNNQNIGFVFLDSETSVSLIEKTNREGFVNSESFDLLKIALEFILGLFKVERQKDRQQWMQFNKKEENISFGDRVTDFVKMINEAEIEDEEKRQKLLEQASSMGDEYEKAQETLLLPAGVGMTASVALHEIEKLVPRMEETVEKSPVNENIIRNQVDELDDYVSGILSVLKQAGTKPVDVLETINQAIGNYHLKLEIRNIKIVVEVANNVTTINCDKRYLVTMLMNLVDNSIYWLDTVYKDPKVILIKVTKTGNSTNILVADNGPGFKDSVNEILRPFFSRKEGGIGIGMYLIDTIMMKYGKLKIYMNNSNAEIDSSYSGAIVELIFNKNQ</sequence>
<dbReference type="EC" id="2.7.13.3" evidence="2"/>
<dbReference type="SUPFAM" id="SSF55874">
    <property type="entry name" value="ATPase domain of HSP90 chaperone/DNA topoisomerase II/histidine kinase"/>
    <property type="match status" value="2"/>
</dbReference>
<protein>
    <recommendedName>
        <fullName evidence="2">histidine kinase</fullName>
        <ecNumber evidence="2">2.7.13.3</ecNumber>
    </recommendedName>
</protein>
<comment type="caution">
    <text evidence="8">The sequence shown here is derived from an EMBL/GenBank/DDBJ whole genome shotgun (WGS) entry which is preliminary data.</text>
</comment>
<dbReference type="InterPro" id="IPR003594">
    <property type="entry name" value="HATPase_dom"/>
</dbReference>
<dbReference type="PROSITE" id="PS50109">
    <property type="entry name" value="HIS_KIN"/>
    <property type="match status" value="1"/>
</dbReference>
<dbReference type="SUPFAM" id="SSF101936">
    <property type="entry name" value="DNA-binding pseudobarrel domain"/>
    <property type="match status" value="1"/>
</dbReference>
<organism evidence="8 9">
    <name type="scientific">Flavihumibacter petaseus NBRC 106054</name>
    <dbReference type="NCBI Taxonomy" id="1220578"/>
    <lineage>
        <taxon>Bacteria</taxon>
        <taxon>Pseudomonadati</taxon>
        <taxon>Bacteroidota</taxon>
        <taxon>Chitinophagia</taxon>
        <taxon>Chitinophagales</taxon>
        <taxon>Chitinophagaceae</taxon>
        <taxon>Flavihumibacter</taxon>
    </lineage>
</organism>
<dbReference type="Pfam" id="PF09217">
    <property type="entry name" value="EcoRII-N"/>
    <property type="match status" value="1"/>
</dbReference>
<dbReference type="EMBL" id="BBWV01000003">
    <property type="protein sequence ID" value="GAO44133.1"/>
    <property type="molecule type" value="Genomic_DNA"/>
</dbReference>
<comment type="catalytic activity">
    <reaction evidence="1">
        <text>ATP + protein L-histidine = ADP + protein N-phospho-L-histidine.</text>
        <dbReference type="EC" id="2.7.13.3"/>
    </reaction>
</comment>
<gene>
    <name evidence="8" type="ORF">FPE01S_03_01720</name>
</gene>
<dbReference type="InterPro" id="IPR005467">
    <property type="entry name" value="His_kinase_dom"/>
</dbReference>
<keyword evidence="9" id="KW-1185">Reference proteome</keyword>
<dbReference type="RefSeq" id="WP_046370105.1">
    <property type="nucleotide sequence ID" value="NZ_BBWV01000003.1"/>
</dbReference>